<evidence type="ECO:0000313" key="3">
    <source>
        <dbReference type="Proteomes" id="UP001153069"/>
    </source>
</evidence>
<reference evidence="2" key="1">
    <citation type="submission" date="2020-06" db="EMBL/GenBank/DDBJ databases">
        <authorList>
            <consortium name="Plant Systems Biology data submission"/>
        </authorList>
    </citation>
    <scope>NUCLEOTIDE SEQUENCE</scope>
    <source>
        <strain evidence="2">D6</strain>
    </source>
</reference>
<name>A0A9N8H479_9STRA</name>
<comment type="caution">
    <text evidence="2">The sequence shown here is derived from an EMBL/GenBank/DDBJ whole genome shotgun (WGS) entry which is preliminary data.</text>
</comment>
<gene>
    <name evidence="2" type="ORF">SEMRO_43_G025970.1</name>
</gene>
<feature type="compositionally biased region" description="Basic and acidic residues" evidence="1">
    <location>
        <begin position="14"/>
        <end position="28"/>
    </location>
</feature>
<dbReference type="Gene3D" id="1.10.10.10">
    <property type="entry name" value="Winged helix-like DNA-binding domain superfamily/Winged helix DNA-binding domain"/>
    <property type="match status" value="1"/>
</dbReference>
<dbReference type="Proteomes" id="UP001153069">
    <property type="component" value="Unassembled WGS sequence"/>
</dbReference>
<dbReference type="EMBL" id="CAICTM010000043">
    <property type="protein sequence ID" value="CAB9498670.1"/>
    <property type="molecule type" value="Genomic_DNA"/>
</dbReference>
<proteinExistence type="predicted"/>
<feature type="region of interest" description="Disordered" evidence="1">
    <location>
        <begin position="1"/>
        <end position="45"/>
    </location>
</feature>
<feature type="compositionally biased region" description="Polar residues" evidence="1">
    <location>
        <begin position="1"/>
        <end position="11"/>
    </location>
</feature>
<protein>
    <submittedName>
        <fullName evidence="2">Uncharacterized protein</fullName>
    </submittedName>
</protein>
<organism evidence="2 3">
    <name type="scientific">Seminavis robusta</name>
    <dbReference type="NCBI Taxonomy" id="568900"/>
    <lineage>
        <taxon>Eukaryota</taxon>
        <taxon>Sar</taxon>
        <taxon>Stramenopiles</taxon>
        <taxon>Ochrophyta</taxon>
        <taxon>Bacillariophyta</taxon>
        <taxon>Bacillariophyceae</taxon>
        <taxon>Bacillariophycidae</taxon>
        <taxon>Naviculales</taxon>
        <taxon>Naviculaceae</taxon>
        <taxon>Seminavis</taxon>
    </lineage>
</organism>
<evidence type="ECO:0000256" key="1">
    <source>
        <dbReference type="SAM" id="MobiDB-lite"/>
    </source>
</evidence>
<keyword evidence="3" id="KW-1185">Reference proteome</keyword>
<dbReference type="AlphaFoldDB" id="A0A9N8H479"/>
<evidence type="ECO:0000313" key="2">
    <source>
        <dbReference type="EMBL" id="CAB9498670.1"/>
    </source>
</evidence>
<accession>A0A9N8H479</accession>
<dbReference type="InterPro" id="IPR036388">
    <property type="entry name" value="WH-like_DNA-bd_sf"/>
</dbReference>
<sequence>MKTTNGKSKTGPTKAKETSTKKKIDSANKKKANSGGGKKSKDGMTAEQKILDVIAKLYAGGNKTPKREQVAKLCAIAAKTLANTVAKLKKKDLVECPDAQTLGLTESGLEHVGDLASAGSSNEEVHERIKNDLKGKQVTLFDLLADGEVHEKDDIAEKLGYENRSVKAFANLIGAVKGKGIVIYPTPATIQLDKERCFPFA</sequence>